<dbReference type="InterPro" id="IPR011342">
    <property type="entry name" value="Shikimate_DH"/>
</dbReference>
<proteinExistence type="inferred from homology"/>
<feature type="domain" description="SDH C-terminal" evidence="11">
    <location>
        <begin position="235"/>
        <end position="264"/>
    </location>
</feature>
<evidence type="ECO:0000259" key="10">
    <source>
        <dbReference type="Pfam" id="PF08501"/>
    </source>
</evidence>
<gene>
    <name evidence="8 12" type="primary">aroE</name>
    <name evidence="12" type="ORF">D1222_06175</name>
</gene>
<accession>A0A399RQA5</accession>
<feature type="binding site" evidence="8">
    <location>
        <position position="214"/>
    </location>
    <ligand>
        <name>shikimate</name>
        <dbReference type="ChEBI" id="CHEBI:36208"/>
    </ligand>
</feature>
<dbReference type="GO" id="GO:0050661">
    <property type="term" value="F:NADP binding"/>
    <property type="evidence" value="ECO:0007669"/>
    <property type="project" value="InterPro"/>
</dbReference>
<sequence length="273" mass="28448">MKRLAVIGDPVGHSLSPLIHMTWIDALGLDASYESIRVPAGETAAALDDFEHQEFLGLNVTLPHKQAVLPKASEKSAAVDAIGAANTLSRLPSGGWRADNTDAPGLIAALGRLGLSEFTGKTVLMLGAGGAARAGLFALDRAGADIILLNRTVEKAEQILAECCSRPHLSGPLDALSDHAGRANLVINTTSAGHGGAHIPLPAGEGRLFYDMSYGAPAEAQLAHANAQGWKTEDGLGMLVCQAAESFSIWFDGVRPDIEVALTACRTSLEQNA</sequence>
<comment type="catalytic activity">
    <reaction evidence="7 8">
        <text>shikimate + NADP(+) = 3-dehydroshikimate + NADPH + H(+)</text>
        <dbReference type="Rhea" id="RHEA:17737"/>
        <dbReference type="ChEBI" id="CHEBI:15378"/>
        <dbReference type="ChEBI" id="CHEBI:16630"/>
        <dbReference type="ChEBI" id="CHEBI:36208"/>
        <dbReference type="ChEBI" id="CHEBI:57783"/>
        <dbReference type="ChEBI" id="CHEBI:58349"/>
        <dbReference type="EC" id="1.1.1.25"/>
    </reaction>
</comment>
<evidence type="ECO:0000313" key="12">
    <source>
        <dbReference type="EMBL" id="RIJ31825.1"/>
    </source>
</evidence>
<dbReference type="UniPathway" id="UPA00053">
    <property type="reaction ID" value="UER00087"/>
</dbReference>
<keyword evidence="5 8" id="KW-0560">Oxidoreductase</keyword>
<feature type="binding site" evidence="8">
    <location>
        <position position="242"/>
    </location>
    <ligand>
        <name>shikimate</name>
        <dbReference type="ChEBI" id="CHEBI:36208"/>
    </ligand>
</feature>
<feature type="binding site" evidence="8">
    <location>
        <position position="86"/>
    </location>
    <ligand>
        <name>shikimate</name>
        <dbReference type="ChEBI" id="CHEBI:36208"/>
    </ligand>
</feature>
<feature type="active site" description="Proton acceptor" evidence="8">
    <location>
        <position position="65"/>
    </location>
</feature>
<dbReference type="GO" id="GO:0004764">
    <property type="term" value="F:shikimate 3-dehydrogenase (NADP+) activity"/>
    <property type="evidence" value="ECO:0007669"/>
    <property type="project" value="UniProtKB-UniRule"/>
</dbReference>
<name>A0A399RQA5_9PROT</name>
<feature type="binding site" evidence="8">
    <location>
        <begin position="14"/>
        <end position="16"/>
    </location>
    <ligand>
        <name>shikimate</name>
        <dbReference type="ChEBI" id="CHEBI:36208"/>
    </ligand>
</feature>
<comment type="caution">
    <text evidence="12">The sequence shown here is derived from an EMBL/GenBank/DDBJ whole genome shotgun (WGS) entry which is preliminary data.</text>
</comment>
<comment type="subunit">
    <text evidence="8">Homodimer.</text>
</comment>
<protein>
    <recommendedName>
        <fullName evidence="2 8">Shikimate dehydrogenase (NADP(+))</fullName>
        <shortName evidence="8">SDH</shortName>
        <ecNumber evidence="2 8">1.1.1.25</ecNumber>
    </recommendedName>
</protein>
<comment type="function">
    <text evidence="8">Involved in the biosynthesis of the chorismate, which leads to the biosynthesis of aromatic amino acids. Catalyzes the reversible NADPH linked reduction of 3-dehydroshikimate (DHSA) to yield shikimate (SA).</text>
</comment>
<evidence type="ECO:0000256" key="7">
    <source>
        <dbReference type="ARBA" id="ARBA00049442"/>
    </source>
</evidence>
<dbReference type="GO" id="GO:0009073">
    <property type="term" value="P:aromatic amino acid family biosynthetic process"/>
    <property type="evidence" value="ECO:0007669"/>
    <property type="project" value="UniProtKB-KW"/>
</dbReference>
<dbReference type="CDD" id="cd01065">
    <property type="entry name" value="NAD_bind_Shikimate_DH"/>
    <property type="match status" value="1"/>
</dbReference>
<comment type="pathway">
    <text evidence="1 8">Metabolic intermediate biosynthesis; chorismate biosynthesis; chorismate from D-erythrose 4-phosphate and phosphoenolpyruvate: step 4/7.</text>
</comment>
<dbReference type="AlphaFoldDB" id="A0A399RQA5"/>
<dbReference type="NCBIfam" id="TIGR00507">
    <property type="entry name" value="aroE"/>
    <property type="match status" value="1"/>
</dbReference>
<dbReference type="EMBL" id="QWGA01000003">
    <property type="protein sequence ID" value="RIJ31825.1"/>
    <property type="molecule type" value="Genomic_DNA"/>
</dbReference>
<evidence type="ECO:0000256" key="3">
    <source>
        <dbReference type="ARBA" id="ARBA00022605"/>
    </source>
</evidence>
<dbReference type="HAMAP" id="MF_00222">
    <property type="entry name" value="Shikimate_DH_AroE"/>
    <property type="match status" value="1"/>
</dbReference>
<dbReference type="GO" id="GO:0005829">
    <property type="term" value="C:cytosol"/>
    <property type="evidence" value="ECO:0007669"/>
    <property type="project" value="TreeGrafter"/>
</dbReference>
<dbReference type="SUPFAM" id="SSF51735">
    <property type="entry name" value="NAD(P)-binding Rossmann-fold domains"/>
    <property type="match status" value="1"/>
</dbReference>
<dbReference type="InterPro" id="IPR041121">
    <property type="entry name" value="SDH_C"/>
</dbReference>
<dbReference type="OrthoDB" id="9792692at2"/>
<dbReference type="InterPro" id="IPR036291">
    <property type="entry name" value="NAD(P)-bd_dom_sf"/>
</dbReference>
<evidence type="ECO:0000259" key="9">
    <source>
        <dbReference type="Pfam" id="PF01488"/>
    </source>
</evidence>
<feature type="domain" description="Quinate/shikimate 5-dehydrogenase/glutamyl-tRNA reductase" evidence="9">
    <location>
        <begin position="115"/>
        <end position="193"/>
    </location>
</feature>
<dbReference type="GO" id="GO:0019632">
    <property type="term" value="P:shikimate metabolic process"/>
    <property type="evidence" value="ECO:0007669"/>
    <property type="project" value="InterPro"/>
</dbReference>
<feature type="binding site" evidence="8">
    <location>
        <position position="102"/>
    </location>
    <ligand>
        <name>shikimate</name>
        <dbReference type="ChEBI" id="CHEBI:36208"/>
    </ligand>
</feature>
<evidence type="ECO:0000256" key="1">
    <source>
        <dbReference type="ARBA" id="ARBA00004871"/>
    </source>
</evidence>
<evidence type="ECO:0000256" key="5">
    <source>
        <dbReference type="ARBA" id="ARBA00023002"/>
    </source>
</evidence>
<keyword evidence="6 8" id="KW-0057">Aromatic amino acid biosynthesis</keyword>
<dbReference type="Pfam" id="PF01488">
    <property type="entry name" value="Shikimate_DH"/>
    <property type="match status" value="1"/>
</dbReference>
<dbReference type="Gene3D" id="3.40.50.720">
    <property type="entry name" value="NAD(P)-binding Rossmann-like Domain"/>
    <property type="match status" value="1"/>
</dbReference>
<dbReference type="InterPro" id="IPR022893">
    <property type="entry name" value="Shikimate_DH_fam"/>
</dbReference>
<feature type="binding site" evidence="8">
    <location>
        <position position="212"/>
    </location>
    <ligand>
        <name>NADP(+)</name>
        <dbReference type="ChEBI" id="CHEBI:58349"/>
    </ligand>
</feature>
<dbReference type="SUPFAM" id="SSF53223">
    <property type="entry name" value="Aminoacid dehydrogenase-like, N-terminal domain"/>
    <property type="match status" value="1"/>
</dbReference>
<dbReference type="EC" id="1.1.1.25" evidence="2 8"/>
<evidence type="ECO:0000256" key="6">
    <source>
        <dbReference type="ARBA" id="ARBA00023141"/>
    </source>
</evidence>
<dbReference type="Proteomes" id="UP000265845">
    <property type="component" value="Unassembled WGS sequence"/>
</dbReference>
<dbReference type="GO" id="GO:0009423">
    <property type="term" value="P:chorismate biosynthetic process"/>
    <property type="evidence" value="ECO:0007669"/>
    <property type="project" value="UniProtKB-UniRule"/>
</dbReference>
<feature type="binding site" evidence="8">
    <location>
        <position position="235"/>
    </location>
    <ligand>
        <name>NADP(+)</name>
        <dbReference type="ChEBI" id="CHEBI:58349"/>
    </ligand>
</feature>
<comment type="caution">
    <text evidence="8">Lacks conserved residue(s) required for the propagation of feature annotation.</text>
</comment>
<dbReference type="RefSeq" id="WP_119453314.1">
    <property type="nucleotide sequence ID" value="NZ_QWGA01000003.1"/>
</dbReference>
<feature type="domain" description="Shikimate dehydrogenase substrate binding N-terminal" evidence="10">
    <location>
        <begin position="6"/>
        <end position="88"/>
    </location>
</feature>
<evidence type="ECO:0000256" key="8">
    <source>
        <dbReference type="HAMAP-Rule" id="MF_00222"/>
    </source>
</evidence>
<feature type="binding site" evidence="8">
    <location>
        <begin position="127"/>
        <end position="131"/>
    </location>
    <ligand>
        <name>NADP(+)</name>
        <dbReference type="ChEBI" id="CHEBI:58349"/>
    </ligand>
</feature>
<organism evidence="12 13">
    <name type="scientific">Henriciella algicola</name>
    <dbReference type="NCBI Taxonomy" id="1608422"/>
    <lineage>
        <taxon>Bacteria</taxon>
        <taxon>Pseudomonadati</taxon>
        <taxon>Pseudomonadota</taxon>
        <taxon>Alphaproteobacteria</taxon>
        <taxon>Hyphomonadales</taxon>
        <taxon>Hyphomonadaceae</taxon>
        <taxon>Henriciella</taxon>
    </lineage>
</organism>
<dbReference type="PANTHER" id="PTHR21089">
    <property type="entry name" value="SHIKIMATE DEHYDROGENASE"/>
    <property type="match status" value="1"/>
</dbReference>
<evidence type="ECO:0000256" key="2">
    <source>
        <dbReference type="ARBA" id="ARBA00012962"/>
    </source>
</evidence>
<feature type="binding site" evidence="8">
    <location>
        <position position="61"/>
    </location>
    <ligand>
        <name>shikimate</name>
        <dbReference type="ChEBI" id="CHEBI:36208"/>
    </ligand>
</feature>
<dbReference type="Pfam" id="PF18317">
    <property type="entry name" value="SDH_C"/>
    <property type="match status" value="1"/>
</dbReference>
<dbReference type="PANTHER" id="PTHR21089:SF1">
    <property type="entry name" value="BIFUNCTIONAL 3-DEHYDROQUINATE DEHYDRATASE_SHIKIMATE DEHYDROGENASE, CHLOROPLASTIC"/>
    <property type="match status" value="1"/>
</dbReference>
<dbReference type="InterPro" id="IPR006151">
    <property type="entry name" value="Shikm_DH/Glu-tRNA_Rdtase"/>
</dbReference>
<dbReference type="GO" id="GO:0008652">
    <property type="term" value="P:amino acid biosynthetic process"/>
    <property type="evidence" value="ECO:0007669"/>
    <property type="project" value="UniProtKB-KW"/>
</dbReference>
<dbReference type="Pfam" id="PF08501">
    <property type="entry name" value="Shikimate_dh_N"/>
    <property type="match status" value="1"/>
</dbReference>
<reference evidence="12 13" key="1">
    <citation type="submission" date="2018-08" db="EMBL/GenBank/DDBJ databases">
        <title>Henriciella mobilis sp. nov., isolated from seawater.</title>
        <authorList>
            <person name="Cheng H."/>
            <person name="Wu Y.-H."/>
            <person name="Xu X.-W."/>
            <person name="Guo L.-L."/>
        </authorList>
    </citation>
    <scope>NUCLEOTIDE SEQUENCE [LARGE SCALE GENOMIC DNA]</scope>
    <source>
        <strain evidence="12 13">CCUG67844</strain>
    </source>
</reference>
<comment type="similarity">
    <text evidence="8">Belongs to the shikimate dehydrogenase family.</text>
</comment>
<evidence type="ECO:0000259" key="11">
    <source>
        <dbReference type="Pfam" id="PF18317"/>
    </source>
</evidence>
<keyword evidence="4 8" id="KW-0521">NADP</keyword>
<dbReference type="InterPro" id="IPR046346">
    <property type="entry name" value="Aminoacid_DH-like_N_sf"/>
</dbReference>
<keyword evidence="13" id="KW-1185">Reference proteome</keyword>
<evidence type="ECO:0000313" key="13">
    <source>
        <dbReference type="Proteomes" id="UP000265845"/>
    </source>
</evidence>
<evidence type="ECO:0000256" key="4">
    <source>
        <dbReference type="ARBA" id="ARBA00022857"/>
    </source>
</evidence>
<keyword evidence="3 8" id="KW-0028">Amino-acid biosynthesis</keyword>
<feature type="binding site" evidence="8">
    <location>
        <begin position="150"/>
        <end position="155"/>
    </location>
    <ligand>
        <name>NADP(+)</name>
        <dbReference type="ChEBI" id="CHEBI:58349"/>
    </ligand>
</feature>
<dbReference type="Gene3D" id="3.40.50.10860">
    <property type="entry name" value="Leucine Dehydrogenase, chain A, domain 1"/>
    <property type="match status" value="1"/>
</dbReference>
<dbReference type="InterPro" id="IPR013708">
    <property type="entry name" value="Shikimate_DH-bd_N"/>
</dbReference>